<keyword evidence="6 10" id="KW-0540">Nuclease</keyword>
<dbReference type="NCBIfam" id="TIGR02191">
    <property type="entry name" value="RNaseIII"/>
    <property type="match status" value="1"/>
</dbReference>
<comment type="function">
    <text evidence="10">Digests double-stranded RNA. Involved in the processing of primary rRNA transcript to yield the immediate precursors to the large and small rRNAs (23S and 16S). Processes some mRNAs, and tRNAs when they are encoded in the rRNA operon. Processes pre-crRNA and tracrRNA of type II CRISPR loci if present in the organism.</text>
</comment>
<keyword evidence="7 10" id="KW-0255">Endonuclease</keyword>
<gene>
    <name evidence="10" type="primary">rnc</name>
    <name evidence="13" type="ORF">MARGE09_P0915</name>
</gene>
<dbReference type="PROSITE" id="PS00517">
    <property type="entry name" value="RNASE_3_1"/>
    <property type="match status" value="1"/>
</dbReference>
<dbReference type="SMART" id="SM00535">
    <property type="entry name" value="RIBOc"/>
    <property type="match status" value="1"/>
</dbReference>
<keyword evidence="4 10" id="KW-0507">mRNA processing</keyword>
<keyword evidence="10" id="KW-0963">Cytoplasm</keyword>
<keyword evidence="10" id="KW-0460">Magnesium</keyword>
<dbReference type="EC" id="3.1.26.3" evidence="10"/>
<evidence type="ECO:0000256" key="10">
    <source>
        <dbReference type="HAMAP-Rule" id="MF_00104"/>
    </source>
</evidence>
<dbReference type="Gene3D" id="1.10.1520.10">
    <property type="entry name" value="Ribonuclease III domain"/>
    <property type="match status" value="1"/>
</dbReference>
<evidence type="ECO:0000256" key="7">
    <source>
        <dbReference type="ARBA" id="ARBA00022759"/>
    </source>
</evidence>
<evidence type="ECO:0000256" key="3">
    <source>
        <dbReference type="ARBA" id="ARBA00022552"/>
    </source>
</evidence>
<feature type="active site" evidence="10">
    <location>
        <position position="51"/>
    </location>
</feature>
<feature type="binding site" evidence="10">
    <location>
        <position position="47"/>
    </location>
    <ligand>
        <name>Mg(2+)</name>
        <dbReference type="ChEBI" id="CHEBI:18420"/>
    </ligand>
</feature>
<dbReference type="SUPFAM" id="SSF54768">
    <property type="entry name" value="dsRNA-binding domain-like"/>
    <property type="match status" value="1"/>
</dbReference>
<organism evidence="13 14">
    <name type="scientific">Marinagarivorans cellulosilyticus</name>
    <dbReference type="NCBI Taxonomy" id="2721545"/>
    <lineage>
        <taxon>Bacteria</taxon>
        <taxon>Pseudomonadati</taxon>
        <taxon>Pseudomonadota</taxon>
        <taxon>Gammaproteobacteria</taxon>
        <taxon>Cellvibrionales</taxon>
        <taxon>Cellvibrionaceae</taxon>
        <taxon>Marinagarivorans</taxon>
    </lineage>
</organism>
<dbReference type="GO" id="GO:0005737">
    <property type="term" value="C:cytoplasm"/>
    <property type="evidence" value="ECO:0007669"/>
    <property type="project" value="UniProtKB-SubCell"/>
</dbReference>
<dbReference type="InterPro" id="IPR014720">
    <property type="entry name" value="dsRBD_dom"/>
</dbReference>
<comment type="similarity">
    <text evidence="2">Belongs to the ribonuclease III family.</text>
</comment>
<protein>
    <recommendedName>
        <fullName evidence="10">Ribonuclease 3</fullName>
        <ecNumber evidence="10">3.1.26.3</ecNumber>
    </recommendedName>
    <alternativeName>
        <fullName evidence="10">Ribonuclease III</fullName>
        <shortName evidence="10">RNase III</shortName>
    </alternativeName>
</protein>
<proteinExistence type="inferred from homology"/>
<keyword evidence="14" id="KW-1185">Reference proteome</keyword>
<dbReference type="GO" id="GO:0046872">
    <property type="term" value="F:metal ion binding"/>
    <property type="evidence" value="ECO:0007669"/>
    <property type="project" value="UniProtKB-KW"/>
</dbReference>
<feature type="domain" description="RNase III" evidence="12">
    <location>
        <begin position="12"/>
        <end position="134"/>
    </location>
</feature>
<dbReference type="KEGG" id="marq:MARGE09_P0915"/>
<dbReference type="Pfam" id="PF00035">
    <property type="entry name" value="dsrm"/>
    <property type="match status" value="1"/>
</dbReference>
<dbReference type="PROSITE" id="PS50142">
    <property type="entry name" value="RNASE_3_2"/>
    <property type="match status" value="1"/>
</dbReference>
<comment type="subcellular location">
    <subcellularLocation>
        <location evidence="10">Cytoplasm</location>
    </subcellularLocation>
</comment>
<feature type="domain" description="DRBM" evidence="11">
    <location>
        <begin position="162"/>
        <end position="232"/>
    </location>
</feature>
<dbReference type="Proteomes" id="UP001320119">
    <property type="component" value="Chromosome"/>
</dbReference>
<dbReference type="InterPro" id="IPR000999">
    <property type="entry name" value="RNase_III_dom"/>
</dbReference>
<dbReference type="PANTHER" id="PTHR11207:SF0">
    <property type="entry name" value="RIBONUCLEASE 3"/>
    <property type="match status" value="1"/>
</dbReference>
<evidence type="ECO:0000256" key="1">
    <source>
        <dbReference type="ARBA" id="ARBA00000109"/>
    </source>
</evidence>
<evidence type="ECO:0000256" key="5">
    <source>
        <dbReference type="ARBA" id="ARBA00022694"/>
    </source>
</evidence>
<dbReference type="EMBL" id="AP023086">
    <property type="protein sequence ID" value="BCD96715.1"/>
    <property type="molecule type" value="Genomic_DNA"/>
</dbReference>
<evidence type="ECO:0000259" key="11">
    <source>
        <dbReference type="PROSITE" id="PS50137"/>
    </source>
</evidence>
<reference evidence="13 14" key="1">
    <citation type="journal article" date="2022" name="IScience">
        <title>An ultrasensitive nanofiber-based assay for enzymatic hydrolysis and deep-sea microbial degradation of cellulose.</title>
        <authorList>
            <person name="Tsudome M."/>
            <person name="Tachioka M."/>
            <person name="Miyazaki M."/>
            <person name="Uchimura K."/>
            <person name="Tsuda M."/>
            <person name="Takaki Y."/>
            <person name="Deguchi S."/>
        </authorList>
    </citation>
    <scope>NUCLEOTIDE SEQUENCE [LARGE SCALE GENOMIC DNA]</scope>
    <source>
        <strain evidence="13 14">GE09</strain>
    </source>
</reference>
<keyword evidence="5 10" id="KW-0819">tRNA processing</keyword>
<evidence type="ECO:0000313" key="13">
    <source>
        <dbReference type="EMBL" id="BCD96715.1"/>
    </source>
</evidence>
<keyword evidence="10" id="KW-0479">Metal-binding</keyword>
<comment type="cofactor">
    <cofactor evidence="10">
        <name>Mg(2+)</name>
        <dbReference type="ChEBI" id="CHEBI:18420"/>
    </cofactor>
</comment>
<evidence type="ECO:0000313" key="14">
    <source>
        <dbReference type="Proteomes" id="UP001320119"/>
    </source>
</evidence>
<comment type="catalytic activity">
    <reaction evidence="1 10">
        <text>Endonucleolytic cleavage to 5'-phosphomonoester.</text>
        <dbReference type="EC" id="3.1.26.3"/>
    </reaction>
</comment>
<evidence type="ECO:0000256" key="6">
    <source>
        <dbReference type="ARBA" id="ARBA00022722"/>
    </source>
</evidence>
<name>A0AAN1WFM2_9GAMM</name>
<evidence type="ECO:0000259" key="12">
    <source>
        <dbReference type="PROSITE" id="PS50142"/>
    </source>
</evidence>
<dbReference type="InterPro" id="IPR036389">
    <property type="entry name" value="RNase_III_sf"/>
</dbReference>
<dbReference type="HAMAP" id="MF_00104">
    <property type="entry name" value="RNase_III"/>
    <property type="match status" value="1"/>
</dbReference>
<keyword evidence="10" id="KW-0699">rRNA-binding</keyword>
<dbReference type="FunFam" id="1.10.1520.10:FF:000001">
    <property type="entry name" value="Ribonuclease 3"/>
    <property type="match status" value="1"/>
</dbReference>
<dbReference type="Pfam" id="PF14622">
    <property type="entry name" value="Ribonucleas_3_3"/>
    <property type="match status" value="1"/>
</dbReference>
<keyword evidence="9 10" id="KW-0694">RNA-binding</keyword>
<feature type="binding site" evidence="10">
    <location>
        <position position="120"/>
    </location>
    <ligand>
        <name>Mg(2+)</name>
        <dbReference type="ChEBI" id="CHEBI:18420"/>
    </ligand>
</feature>
<evidence type="ECO:0000256" key="8">
    <source>
        <dbReference type="ARBA" id="ARBA00022801"/>
    </source>
</evidence>
<dbReference type="SUPFAM" id="SSF69065">
    <property type="entry name" value="RNase III domain-like"/>
    <property type="match status" value="1"/>
</dbReference>
<dbReference type="CDD" id="cd10845">
    <property type="entry name" value="DSRM_RNAse_III_family"/>
    <property type="match status" value="1"/>
</dbReference>
<evidence type="ECO:0000256" key="9">
    <source>
        <dbReference type="ARBA" id="ARBA00022884"/>
    </source>
</evidence>
<evidence type="ECO:0000256" key="2">
    <source>
        <dbReference type="ARBA" id="ARBA00010183"/>
    </source>
</evidence>
<feature type="active site" evidence="10">
    <location>
        <position position="123"/>
    </location>
</feature>
<dbReference type="Gene3D" id="3.30.160.20">
    <property type="match status" value="1"/>
</dbReference>
<dbReference type="GO" id="GO:0008033">
    <property type="term" value="P:tRNA processing"/>
    <property type="evidence" value="ECO:0007669"/>
    <property type="project" value="UniProtKB-KW"/>
</dbReference>
<dbReference type="GO" id="GO:0006397">
    <property type="term" value="P:mRNA processing"/>
    <property type="evidence" value="ECO:0007669"/>
    <property type="project" value="UniProtKB-UniRule"/>
</dbReference>
<dbReference type="GO" id="GO:0010468">
    <property type="term" value="P:regulation of gene expression"/>
    <property type="evidence" value="ECO:0007669"/>
    <property type="project" value="TreeGrafter"/>
</dbReference>
<feature type="binding site" evidence="10">
    <location>
        <position position="123"/>
    </location>
    <ligand>
        <name>Mg(2+)</name>
        <dbReference type="ChEBI" id="CHEBI:18420"/>
    </ligand>
</feature>
<dbReference type="SMART" id="SM00358">
    <property type="entry name" value="DSRM"/>
    <property type="match status" value="1"/>
</dbReference>
<dbReference type="PANTHER" id="PTHR11207">
    <property type="entry name" value="RIBONUCLEASE III"/>
    <property type="match status" value="1"/>
</dbReference>
<accession>A0AAN1WFM2</accession>
<dbReference type="GO" id="GO:0019843">
    <property type="term" value="F:rRNA binding"/>
    <property type="evidence" value="ECO:0007669"/>
    <property type="project" value="UniProtKB-KW"/>
</dbReference>
<comment type="subunit">
    <text evidence="10">Homodimer.</text>
</comment>
<dbReference type="AlphaFoldDB" id="A0AAN1WFM2"/>
<dbReference type="GO" id="GO:0003725">
    <property type="term" value="F:double-stranded RNA binding"/>
    <property type="evidence" value="ECO:0007669"/>
    <property type="project" value="TreeGrafter"/>
</dbReference>
<dbReference type="GO" id="GO:0006364">
    <property type="term" value="P:rRNA processing"/>
    <property type="evidence" value="ECO:0007669"/>
    <property type="project" value="UniProtKB-UniRule"/>
</dbReference>
<dbReference type="GO" id="GO:0004525">
    <property type="term" value="F:ribonuclease III activity"/>
    <property type="evidence" value="ECO:0007669"/>
    <property type="project" value="UniProtKB-UniRule"/>
</dbReference>
<sequence length="233" mass="25890">MNVVPRVKKINLERLQKRLGYQFVDAQLLHTALTHRSFSANHNERLEFLGDSILNFTIAEALFERFPQAREGQLSRLRALMVKGETLAEIALEFDIGNSLNLGEGELKSGGFRRASILADAVEAIIGAVYFDASMDVVKGLILTWFEKRLASLSLELNSTKDAKSILQEWLQGRKKNLPAYEVIKVEGELHDQAYTVSCSVSVSKEVTHGTASNRKAAEKMAAQAMLEVLKIG</sequence>
<keyword evidence="8 10" id="KW-0378">Hydrolase</keyword>
<dbReference type="CDD" id="cd00593">
    <property type="entry name" value="RIBOc"/>
    <property type="match status" value="1"/>
</dbReference>
<evidence type="ECO:0000256" key="4">
    <source>
        <dbReference type="ARBA" id="ARBA00022664"/>
    </source>
</evidence>
<dbReference type="InterPro" id="IPR011907">
    <property type="entry name" value="RNase_III"/>
</dbReference>
<dbReference type="PROSITE" id="PS50137">
    <property type="entry name" value="DS_RBD"/>
    <property type="match status" value="1"/>
</dbReference>
<keyword evidence="3 10" id="KW-0698">rRNA processing</keyword>